<evidence type="ECO:0000313" key="3">
    <source>
        <dbReference type="Proteomes" id="UP001055439"/>
    </source>
</evidence>
<accession>A0A9E7L8H8</accession>
<sequence>MLPSKDEEEAFRTPTSEESKLPSVAPSYPSTPRKTRQVL</sequence>
<gene>
    <name evidence="2" type="ORF">MUK42_14223</name>
</gene>
<evidence type="ECO:0000256" key="1">
    <source>
        <dbReference type="SAM" id="MobiDB-lite"/>
    </source>
</evidence>
<reference evidence="2" key="1">
    <citation type="submission" date="2022-05" db="EMBL/GenBank/DDBJ databases">
        <title>The Musa troglodytarum L. genome provides insights into the mechanism of non-climacteric behaviour and enrichment of carotenoids.</title>
        <authorList>
            <person name="Wang J."/>
        </authorList>
    </citation>
    <scope>NUCLEOTIDE SEQUENCE</scope>
    <source>
        <tissue evidence="2">Leaf</tissue>
    </source>
</reference>
<keyword evidence="3" id="KW-1185">Reference proteome</keyword>
<dbReference type="OrthoDB" id="779542at2759"/>
<evidence type="ECO:0000313" key="2">
    <source>
        <dbReference type="EMBL" id="URE48322.1"/>
    </source>
</evidence>
<organism evidence="2 3">
    <name type="scientific">Musa troglodytarum</name>
    <name type="common">fe'i banana</name>
    <dbReference type="NCBI Taxonomy" id="320322"/>
    <lineage>
        <taxon>Eukaryota</taxon>
        <taxon>Viridiplantae</taxon>
        <taxon>Streptophyta</taxon>
        <taxon>Embryophyta</taxon>
        <taxon>Tracheophyta</taxon>
        <taxon>Spermatophyta</taxon>
        <taxon>Magnoliopsida</taxon>
        <taxon>Liliopsida</taxon>
        <taxon>Zingiberales</taxon>
        <taxon>Musaceae</taxon>
        <taxon>Musa</taxon>
    </lineage>
</organism>
<dbReference type="AlphaFoldDB" id="A0A9E7L8H8"/>
<name>A0A9E7L8H8_9LILI</name>
<feature type="region of interest" description="Disordered" evidence="1">
    <location>
        <begin position="1"/>
        <end position="39"/>
    </location>
</feature>
<dbReference type="EMBL" id="CP097511">
    <property type="protein sequence ID" value="URE48322.1"/>
    <property type="molecule type" value="Genomic_DNA"/>
</dbReference>
<proteinExistence type="predicted"/>
<dbReference type="Proteomes" id="UP001055439">
    <property type="component" value="Chromosome 9"/>
</dbReference>
<protein>
    <submittedName>
        <fullName evidence="2">Uncharacterized protein</fullName>
    </submittedName>
</protein>